<dbReference type="EMBL" id="JAQOUE010000002">
    <property type="protein sequence ID" value="MDT7044073.1"/>
    <property type="molecule type" value="Genomic_DNA"/>
</dbReference>
<feature type="transmembrane region" description="Helical" evidence="8">
    <location>
        <begin position="207"/>
        <end position="226"/>
    </location>
</feature>
<accession>A0ABU3KCE8</accession>
<evidence type="ECO:0000256" key="3">
    <source>
        <dbReference type="ARBA" id="ARBA00022676"/>
    </source>
</evidence>
<keyword evidence="5 8" id="KW-0812">Transmembrane</keyword>
<feature type="transmembrane region" description="Helical" evidence="8">
    <location>
        <begin position="292"/>
        <end position="309"/>
    </location>
</feature>
<keyword evidence="4 10" id="KW-0808">Transferase</keyword>
<evidence type="ECO:0000256" key="2">
    <source>
        <dbReference type="ARBA" id="ARBA00022475"/>
    </source>
</evidence>
<evidence type="ECO:0000256" key="1">
    <source>
        <dbReference type="ARBA" id="ARBA00004651"/>
    </source>
</evidence>
<feature type="transmembrane region" description="Helical" evidence="8">
    <location>
        <begin position="163"/>
        <end position="195"/>
    </location>
</feature>
<evidence type="ECO:0000256" key="8">
    <source>
        <dbReference type="SAM" id="Phobius"/>
    </source>
</evidence>
<feature type="transmembrane region" description="Helical" evidence="8">
    <location>
        <begin position="412"/>
        <end position="431"/>
    </location>
</feature>
<evidence type="ECO:0000256" key="7">
    <source>
        <dbReference type="ARBA" id="ARBA00023136"/>
    </source>
</evidence>
<dbReference type="RefSeq" id="WP_313834659.1">
    <property type="nucleotide sequence ID" value="NZ_JAQOUE010000002.1"/>
</dbReference>
<keyword evidence="11" id="KW-1185">Reference proteome</keyword>
<keyword evidence="7 8" id="KW-0472">Membrane</keyword>
<name>A0ABU3KCE8_9BACT</name>
<evidence type="ECO:0000313" key="11">
    <source>
        <dbReference type="Proteomes" id="UP001250932"/>
    </source>
</evidence>
<feature type="domain" description="ArnT-like N-terminal" evidence="9">
    <location>
        <begin position="42"/>
        <end position="228"/>
    </location>
</feature>
<organism evidence="10 11">
    <name type="scientific">Candidatus Nitronereus thalassa</name>
    <dbReference type="NCBI Taxonomy" id="3020898"/>
    <lineage>
        <taxon>Bacteria</taxon>
        <taxon>Pseudomonadati</taxon>
        <taxon>Nitrospirota</taxon>
        <taxon>Nitrospiria</taxon>
        <taxon>Nitrospirales</taxon>
        <taxon>Nitrospiraceae</taxon>
        <taxon>Candidatus Nitronereus</taxon>
    </lineage>
</organism>
<feature type="transmembrane region" description="Helical" evidence="8">
    <location>
        <begin position="315"/>
        <end position="335"/>
    </location>
</feature>
<sequence length="561" mass="65031">MNQKSLQFCVVLGLGLLSVLWHLDISLFVEDEGLYAAIIDRTFTQANPFHLELYGQRYLNKPPLFFWMESLASTYFTPLVGSIEVALRLPESMFSLGTLLLTYHLGVILFSPLAGFWAGVVVATTFLFYWYGRLVLMDPGLTFFMTAGMYCWARAYFLEKQSWWYVVGFVFLAGGTMFKAAHALLLPSLTLLVYFAWQWEWSALRRWPVYVGLFVFLAMVVPYYWVLGPEFRENFFFKESLDRVVTDTIGNQPFHYYLRVMWFDFFPWSVLIPSTFVLLWYARPFGPKSKELFLLVWMLAYFAAFSVAHGKTERYLLPIVPPVALAIGYFYHSVLADPRQKIQCERLLKILLGIFCLVNVVGLVAGPAILEWQRGISLEAFPLPYIMVMIGLTLWLMWHVISSRIHIALKGLGVIAAGWMLGIIGFLLPAMDMAGSPRTMFLETKALLPHPNDFILTFQHWDWRGDEDLYYWQYRHPGANIIGYQKEFGQAVQELRELVIRKGQVVILMTYEQFAKLEGAQVALKVERFRYLNRGKHKIVLVRVVRDSEKIFDTHRRIEDG</sequence>
<feature type="transmembrane region" description="Helical" evidence="8">
    <location>
        <begin position="382"/>
        <end position="400"/>
    </location>
</feature>
<keyword evidence="2" id="KW-1003">Cell membrane</keyword>
<keyword evidence="3 10" id="KW-0328">Glycosyltransferase</keyword>
<dbReference type="PANTHER" id="PTHR33908:SF3">
    <property type="entry name" value="UNDECAPRENYL PHOSPHATE-ALPHA-4-AMINO-4-DEOXY-L-ARABINOSE ARABINOSYL TRANSFERASE"/>
    <property type="match status" value="1"/>
</dbReference>
<gene>
    <name evidence="10" type="ORF">PPG34_17110</name>
</gene>
<keyword evidence="6 8" id="KW-1133">Transmembrane helix</keyword>
<feature type="transmembrane region" description="Helical" evidence="8">
    <location>
        <begin position="347"/>
        <end position="370"/>
    </location>
</feature>
<dbReference type="InterPro" id="IPR050297">
    <property type="entry name" value="LipidA_mod_glycosyltrf_83"/>
</dbReference>
<feature type="transmembrane region" description="Helical" evidence="8">
    <location>
        <begin position="260"/>
        <end position="280"/>
    </location>
</feature>
<evidence type="ECO:0000313" key="10">
    <source>
        <dbReference type="EMBL" id="MDT7044073.1"/>
    </source>
</evidence>
<comment type="caution">
    <text evidence="10">The sequence shown here is derived from an EMBL/GenBank/DDBJ whole genome shotgun (WGS) entry which is preliminary data.</text>
</comment>
<dbReference type="InterPro" id="IPR003342">
    <property type="entry name" value="ArnT-like_N"/>
</dbReference>
<comment type="subcellular location">
    <subcellularLocation>
        <location evidence="1">Cell membrane</location>
        <topology evidence="1">Multi-pass membrane protein</topology>
    </subcellularLocation>
</comment>
<dbReference type="Pfam" id="PF02366">
    <property type="entry name" value="PMT"/>
    <property type="match status" value="1"/>
</dbReference>
<evidence type="ECO:0000256" key="6">
    <source>
        <dbReference type="ARBA" id="ARBA00022989"/>
    </source>
</evidence>
<feature type="transmembrane region" description="Helical" evidence="8">
    <location>
        <begin position="5"/>
        <end position="23"/>
    </location>
</feature>
<dbReference type="PANTHER" id="PTHR33908">
    <property type="entry name" value="MANNOSYLTRANSFERASE YKCB-RELATED"/>
    <property type="match status" value="1"/>
</dbReference>
<evidence type="ECO:0000259" key="9">
    <source>
        <dbReference type="Pfam" id="PF02366"/>
    </source>
</evidence>
<dbReference type="EC" id="2.4.-.-" evidence="10"/>
<dbReference type="Proteomes" id="UP001250932">
    <property type="component" value="Unassembled WGS sequence"/>
</dbReference>
<evidence type="ECO:0000256" key="4">
    <source>
        <dbReference type="ARBA" id="ARBA00022679"/>
    </source>
</evidence>
<protein>
    <submittedName>
        <fullName evidence="10">Glycosyltransferase family 39 protein</fullName>
        <ecNumber evidence="10">2.4.-.-</ecNumber>
    </submittedName>
</protein>
<proteinExistence type="predicted"/>
<dbReference type="GO" id="GO:0016757">
    <property type="term" value="F:glycosyltransferase activity"/>
    <property type="evidence" value="ECO:0007669"/>
    <property type="project" value="UniProtKB-KW"/>
</dbReference>
<reference evidence="10 11" key="1">
    <citation type="journal article" date="2023" name="ISME J.">
        <title>Cultivation and genomic characterization of novel and ubiquitous marine nitrite-oxidizing bacteria from the Nitrospirales.</title>
        <authorList>
            <person name="Mueller A.J."/>
            <person name="Daebeler A."/>
            <person name="Herbold C.W."/>
            <person name="Kirkegaard R.H."/>
            <person name="Daims H."/>
        </authorList>
    </citation>
    <scope>NUCLEOTIDE SEQUENCE [LARGE SCALE GENOMIC DNA]</scope>
    <source>
        <strain evidence="10 11">EB</strain>
    </source>
</reference>
<evidence type="ECO:0000256" key="5">
    <source>
        <dbReference type="ARBA" id="ARBA00022692"/>
    </source>
</evidence>